<organism evidence="2 3">
    <name type="scientific">Carpediemonas membranifera</name>
    <dbReference type="NCBI Taxonomy" id="201153"/>
    <lineage>
        <taxon>Eukaryota</taxon>
        <taxon>Metamonada</taxon>
        <taxon>Carpediemonas-like organisms</taxon>
        <taxon>Carpediemonas</taxon>
    </lineage>
</organism>
<dbReference type="GO" id="GO:0000226">
    <property type="term" value="P:microtubule cytoskeleton organization"/>
    <property type="evidence" value="ECO:0007669"/>
    <property type="project" value="InterPro"/>
</dbReference>
<dbReference type="GO" id="GO:0005819">
    <property type="term" value="C:spindle"/>
    <property type="evidence" value="ECO:0007669"/>
    <property type="project" value="TreeGrafter"/>
</dbReference>
<dbReference type="GO" id="GO:0005737">
    <property type="term" value="C:cytoplasm"/>
    <property type="evidence" value="ECO:0007669"/>
    <property type="project" value="TreeGrafter"/>
</dbReference>
<proteinExistence type="predicted"/>
<dbReference type="Pfam" id="PF03999">
    <property type="entry name" value="MAP65_ASE1"/>
    <property type="match status" value="1"/>
</dbReference>
<dbReference type="Proteomes" id="UP000717585">
    <property type="component" value="Unassembled WGS sequence"/>
</dbReference>
<sequence>MAETIKAVIETETGTLLERLAPVWTSLGLSEDEVSREIETNLISGLREQFDIFASAQEDNRDKHVEDIQSNCQTIRDLFAQLGEEVIDLSFAGDKTVTLKDQLQRTQTLLAETKEKVSQRSAQLEAVQLALEQAVADLGEKFPEELASTTDLSLSRLSKLEAAHKDASERRAHLTETAIQISTTLTALQAELGIDNLEQFSSEVPEAETIHPILKEHRTVEIVPRLIPALEKLVAGLEQVKAGRQQVIDDTYSEVCQIAGLLQEEVPAKPTDLTEAGVAAFVTKKDEMNAQKIERLSELCAAHRETIAGLKETLEGNDQINGGGDLPAESDCSEEALYKLKEVEEAFNQRVEAVLPILDLVGKREKILRDKEQFEKNSADPARLTKRDPGRLLREEKFRNTLKKDLPRINKKLIVLIKEYEAQGLTFMFGDEGYLDSVVNDVQTSNKRVPLAERTAPVRQSADAAEKVKTLPRKGAGSRIPTANAGKRGPSSAMGNGKRARS</sequence>
<dbReference type="PANTHER" id="PTHR19321:SF41">
    <property type="entry name" value="FASCETTO-RELATED"/>
    <property type="match status" value="1"/>
</dbReference>
<reference evidence="2" key="1">
    <citation type="submission" date="2021-05" db="EMBL/GenBank/DDBJ databases">
        <title>A free-living protist that lacks canonical eukaryotic 1 DNA replication and segregation systems.</title>
        <authorList>
            <person name="Salas-Leiva D.E."/>
            <person name="Tromer E.C."/>
            <person name="Curtis B.A."/>
            <person name="Jerlstrom-Hultqvist J."/>
            <person name="Kolisko M."/>
            <person name="Yi Z."/>
            <person name="Salas-Leiva J.S."/>
            <person name="Gallot-Lavallee L."/>
            <person name="Kops G.J.P.L."/>
            <person name="Archibald J.M."/>
            <person name="Simpson A.G.B."/>
            <person name="Roger A.J."/>
        </authorList>
    </citation>
    <scope>NUCLEOTIDE SEQUENCE</scope>
    <source>
        <strain evidence="2">BICM</strain>
    </source>
</reference>
<protein>
    <submittedName>
        <fullName evidence="2">Uncharacterized protein</fullName>
    </submittedName>
</protein>
<dbReference type="InterPro" id="IPR007145">
    <property type="entry name" value="MAP65_Ase1_PRC1"/>
</dbReference>
<accession>A0A8J6B6Q1</accession>
<name>A0A8J6B6Q1_9EUKA</name>
<evidence type="ECO:0000313" key="2">
    <source>
        <dbReference type="EMBL" id="KAG9393962.1"/>
    </source>
</evidence>
<dbReference type="GO" id="GO:0008017">
    <property type="term" value="F:microtubule binding"/>
    <property type="evidence" value="ECO:0007669"/>
    <property type="project" value="InterPro"/>
</dbReference>
<dbReference type="OrthoDB" id="642895at2759"/>
<gene>
    <name evidence="2" type="ORF">J8273_4562</name>
</gene>
<dbReference type="Gene3D" id="1.20.58.1520">
    <property type="match status" value="1"/>
</dbReference>
<keyword evidence="3" id="KW-1185">Reference proteome</keyword>
<evidence type="ECO:0000313" key="3">
    <source>
        <dbReference type="Proteomes" id="UP000717585"/>
    </source>
</evidence>
<feature type="region of interest" description="Disordered" evidence="1">
    <location>
        <begin position="453"/>
        <end position="502"/>
    </location>
</feature>
<dbReference type="AlphaFoldDB" id="A0A8J6B6Q1"/>
<dbReference type="PANTHER" id="PTHR19321">
    <property type="entry name" value="PROTEIN REGULATOR OF CYTOKINESIS 1 PRC1-RELATED"/>
    <property type="match status" value="1"/>
</dbReference>
<evidence type="ECO:0000256" key="1">
    <source>
        <dbReference type="SAM" id="MobiDB-lite"/>
    </source>
</evidence>
<comment type="caution">
    <text evidence="2">The sequence shown here is derived from an EMBL/GenBank/DDBJ whole genome shotgun (WGS) entry which is preliminary data.</text>
</comment>
<dbReference type="EMBL" id="JAHDYR010000019">
    <property type="protein sequence ID" value="KAG9393962.1"/>
    <property type="molecule type" value="Genomic_DNA"/>
</dbReference>